<dbReference type="Pfam" id="PF05685">
    <property type="entry name" value="Uma2"/>
    <property type="match status" value="1"/>
</dbReference>
<feature type="region of interest" description="Disordered" evidence="1">
    <location>
        <begin position="1"/>
        <end position="20"/>
    </location>
</feature>
<dbReference type="EMBL" id="JBHSPB010000004">
    <property type="protein sequence ID" value="MFC5720139.1"/>
    <property type="molecule type" value="Genomic_DNA"/>
</dbReference>
<dbReference type="RefSeq" id="WP_390315245.1">
    <property type="nucleotide sequence ID" value="NZ_JBHSPB010000004.1"/>
</dbReference>
<sequence length="203" mass="22256">MAVMVETPPPQSIDRSPEPRGGFDELCRILEQIDAGLPDGYRTEIIGGKVVVSPWSRGKYLPIMRSFTKQVGPHVPEGHAIDTSPCLFAFPVREKAYGPDIHVSDEVLVDVDNFKLPGEALSLVAELTSPSTAHTDHTEKLEVYGKAGVPVYVLVDMLQAQVTVFSDPSPDLGYRTLTHIKFGDRVRIPAPFDCELDTAGWEA</sequence>
<keyword evidence="3" id="KW-0255">Endonuclease</keyword>
<keyword evidence="3" id="KW-0378">Hydrolase</keyword>
<comment type="caution">
    <text evidence="3">The sequence shown here is derived from an EMBL/GenBank/DDBJ whole genome shotgun (WGS) entry which is preliminary data.</text>
</comment>
<dbReference type="CDD" id="cd06260">
    <property type="entry name" value="DUF820-like"/>
    <property type="match status" value="1"/>
</dbReference>
<gene>
    <name evidence="3" type="ORF">ACFP1Z_08160</name>
</gene>
<dbReference type="InterPro" id="IPR011335">
    <property type="entry name" value="Restrct_endonuc-II-like"/>
</dbReference>
<protein>
    <submittedName>
        <fullName evidence="3">Uma2 family endonuclease</fullName>
    </submittedName>
</protein>
<evidence type="ECO:0000256" key="1">
    <source>
        <dbReference type="SAM" id="MobiDB-lite"/>
    </source>
</evidence>
<keyword evidence="3" id="KW-0540">Nuclease</keyword>
<dbReference type="Proteomes" id="UP001596083">
    <property type="component" value="Unassembled WGS sequence"/>
</dbReference>
<dbReference type="PANTHER" id="PTHR35400">
    <property type="entry name" value="SLR1083 PROTEIN"/>
    <property type="match status" value="1"/>
</dbReference>
<evidence type="ECO:0000313" key="3">
    <source>
        <dbReference type="EMBL" id="MFC5720139.1"/>
    </source>
</evidence>
<reference evidence="4" key="1">
    <citation type="journal article" date="2019" name="Int. J. Syst. Evol. Microbiol.">
        <title>The Global Catalogue of Microorganisms (GCM) 10K type strain sequencing project: providing services to taxonomists for standard genome sequencing and annotation.</title>
        <authorList>
            <consortium name="The Broad Institute Genomics Platform"/>
            <consortium name="The Broad Institute Genome Sequencing Center for Infectious Disease"/>
            <person name="Wu L."/>
            <person name="Ma J."/>
        </authorList>
    </citation>
    <scope>NUCLEOTIDE SEQUENCE [LARGE SCALE GENOMIC DNA]</scope>
    <source>
        <strain evidence="4">CGMCC 4.7304</strain>
    </source>
</reference>
<dbReference type="InterPro" id="IPR012296">
    <property type="entry name" value="Nuclease_put_TT1808"/>
</dbReference>
<proteinExistence type="predicted"/>
<dbReference type="GO" id="GO:0004519">
    <property type="term" value="F:endonuclease activity"/>
    <property type="evidence" value="ECO:0007669"/>
    <property type="project" value="UniProtKB-KW"/>
</dbReference>
<dbReference type="PANTHER" id="PTHR35400:SF3">
    <property type="entry name" value="SLL1072 PROTEIN"/>
    <property type="match status" value="1"/>
</dbReference>
<organism evidence="3 4">
    <name type="scientific">Streptomyces gamaensis</name>
    <dbReference type="NCBI Taxonomy" id="1763542"/>
    <lineage>
        <taxon>Bacteria</taxon>
        <taxon>Bacillati</taxon>
        <taxon>Actinomycetota</taxon>
        <taxon>Actinomycetes</taxon>
        <taxon>Kitasatosporales</taxon>
        <taxon>Streptomycetaceae</taxon>
        <taxon>Streptomyces</taxon>
    </lineage>
</organism>
<dbReference type="Gene3D" id="3.90.1570.10">
    <property type="entry name" value="tt1808, chain A"/>
    <property type="match status" value="1"/>
</dbReference>
<evidence type="ECO:0000259" key="2">
    <source>
        <dbReference type="Pfam" id="PF05685"/>
    </source>
</evidence>
<evidence type="ECO:0000313" key="4">
    <source>
        <dbReference type="Proteomes" id="UP001596083"/>
    </source>
</evidence>
<name>A0ABW0YY27_9ACTN</name>
<feature type="domain" description="Putative restriction endonuclease" evidence="2">
    <location>
        <begin position="34"/>
        <end position="196"/>
    </location>
</feature>
<accession>A0ABW0YY27</accession>
<dbReference type="SUPFAM" id="SSF52980">
    <property type="entry name" value="Restriction endonuclease-like"/>
    <property type="match status" value="1"/>
</dbReference>
<dbReference type="InterPro" id="IPR008538">
    <property type="entry name" value="Uma2"/>
</dbReference>
<keyword evidence="4" id="KW-1185">Reference proteome</keyword>